<feature type="domain" description="RDD" evidence="7">
    <location>
        <begin position="13"/>
        <end position="159"/>
    </location>
</feature>
<name>A0A1K2HD21_9NEIS</name>
<dbReference type="Proteomes" id="UP000186513">
    <property type="component" value="Unassembled WGS sequence"/>
</dbReference>
<proteinExistence type="predicted"/>
<dbReference type="RefSeq" id="WP_072427785.1">
    <property type="nucleotide sequence ID" value="NZ_FPKR01000004.1"/>
</dbReference>
<comment type="subcellular location">
    <subcellularLocation>
        <location evidence="1">Cell membrane</location>
        <topology evidence="1">Multi-pass membrane protein</topology>
    </subcellularLocation>
</comment>
<evidence type="ECO:0000256" key="3">
    <source>
        <dbReference type="ARBA" id="ARBA00022692"/>
    </source>
</evidence>
<reference evidence="8 9" key="1">
    <citation type="submission" date="2016-11" db="EMBL/GenBank/DDBJ databases">
        <authorList>
            <person name="Jaros S."/>
            <person name="Januszkiewicz K."/>
            <person name="Wedrychowicz H."/>
        </authorList>
    </citation>
    <scope>NUCLEOTIDE SEQUENCE [LARGE SCALE GENOMIC DNA]</scope>
    <source>
        <strain evidence="8 9">DSM 18899</strain>
    </source>
</reference>
<protein>
    <submittedName>
        <fullName evidence="8">Uncharacterized membrane protein YckC, RDD family</fullName>
    </submittedName>
</protein>
<dbReference type="GO" id="GO:0005886">
    <property type="term" value="C:plasma membrane"/>
    <property type="evidence" value="ECO:0007669"/>
    <property type="project" value="UniProtKB-SubCell"/>
</dbReference>
<dbReference type="InterPro" id="IPR010432">
    <property type="entry name" value="RDD"/>
</dbReference>
<feature type="transmembrane region" description="Helical" evidence="6">
    <location>
        <begin position="49"/>
        <end position="68"/>
    </location>
</feature>
<accession>A0A1K2HD21</accession>
<evidence type="ECO:0000259" key="7">
    <source>
        <dbReference type="Pfam" id="PF06271"/>
    </source>
</evidence>
<evidence type="ECO:0000313" key="8">
    <source>
        <dbReference type="EMBL" id="SFZ74449.1"/>
    </source>
</evidence>
<evidence type="ECO:0000256" key="5">
    <source>
        <dbReference type="ARBA" id="ARBA00023136"/>
    </source>
</evidence>
<feature type="transmembrane region" description="Helical" evidence="6">
    <location>
        <begin position="21"/>
        <end position="43"/>
    </location>
</feature>
<sequence>MPTDTSPAAPNFAGFWRRVGAFIVDVLILGLLGLSLHFWAGTWLVRLDAWGPLLGFALALAYFGLLNSRLGQGQTLGKRLLAIRVVDGAGQFLTPSRALLRFVPLGLPWFLNSLQGYLGWLLWPWNALLTLLTLGLGSVLLYLLIFNRTTRRSLHDLLVGSHVLRASGGSVAPATPLWAGHLAVCAVLALLSLALPTLLERTLSGPALRDVRAIQQRLEAEPDVARAAVLIGTRRHLATQSSQHDFSFLSLAVHSRHADLANPRRAQQLAQAALAVSPGLRSVNQVQVELIYGYNIGIFSSHQSVSYTRTPAVWLAPAVPAALPTAQP</sequence>
<keyword evidence="2" id="KW-1003">Cell membrane</keyword>
<dbReference type="OrthoDB" id="9787732at2"/>
<keyword evidence="9" id="KW-1185">Reference proteome</keyword>
<gene>
    <name evidence="8" type="ORF">SAMN02745887_01256</name>
</gene>
<keyword evidence="3 6" id="KW-0812">Transmembrane</keyword>
<feature type="transmembrane region" description="Helical" evidence="6">
    <location>
        <begin position="181"/>
        <end position="199"/>
    </location>
</feature>
<dbReference type="EMBL" id="FPKR01000004">
    <property type="protein sequence ID" value="SFZ74449.1"/>
    <property type="molecule type" value="Genomic_DNA"/>
</dbReference>
<dbReference type="PANTHER" id="PTHR36115">
    <property type="entry name" value="PROLINE-RICH ANTIGEN HOMOLOG-RELATED"/>
    <property type="match status" value="1"/>
</dbReference>
<dbReference type="STRING" id="1121279.SAMN02745887_01256"/>
<keyword evidence="4 6" id="KW-1133">Transmembrane helix</keyword>
<dbReference type="InterPro" id="IPR051791">
    <property type="entry name" value="Pra-immunoreactive"/>
</dbReference>
<evidence type="ECO:0000256" key="1">
    <source>
        <dbReference type="ARBA" id="ARBA00004651"/>
    </source>
</evidence>
<organism evidence="8 9">
    <name type="scientific">Chitinimonas taiwanensis DSM 18899</name>
    <dbReference type="NCBI Taxonomy" id="1121279"/>
    <lineage>
        <taxon>Bacteria</taxon>
        <taxon>Pseudomonadati</taxon>
        <taxon>Pseudomonadota</taxon>
        <taxon>Betaproteobacteria</taxon>
        <taxon>Neisseriales</taxon>
        <taxon>Chitinibacteraceae</taxon>
        <taxon>Chitinimonas</taxon>
    </lineage>
</organism>
<dbReference type="PANTHER" id="PTHR36115:SF4">
    <property type="entry name" value="MEMBRANE PROTEIN"/>
    <property type="match status" value="1"/>
</dbReference>
<evidence type="ECO:0000256" key="2">
    <source>
        <dbReference type="ARBA" id="ARBA00022475"/>
    </source>
</evidence>
<dbReference type="Pfam" id="PF06271">
    <property type="entry name" value="RDD"/>
    <property type="match status" value="1"/>
</dbReference>
<evidence type="ECO:0000313" key="9">
    <source>
        <dbReference type="Proteomes" id="UP000186513"/>
    </source>
</evidence>
<evidence type="ECO:0000256" key="4">
    <source>
        <dbReference type="ARBA" id="ARBA00022989"/>
    </source>
</evidence>
<evidence type="ECO:0000256" key="6">
    <source>
        <dbReference type="SAM" id="Phobius"/>
    </source>
</evidence>
<dbReference type="AlphaFoldDB" id="A0A1K2HD21"/>
<keyword evidence="5 6" id="KW-0472">Membrane</keyword>
<feature type="transmembrane region" description="Helical" evidence="6">
    <location>
        <begin position="120"/>
        <end position="145"/>
    </location>
</feature>